<feature type="domain" description="FAD-binding PCMH-type" evidence="5">
    <location>
        <begin position="39"/>
        <end position="205"/>
    </location>
</feature>
<dbReference type="InterPro" id="IPR050416">
    <property type="entry name" value="FAD-linked_Oxidoreductase"/>
</dbReference>
<dbReference type="PROSITE" id="PS51387">
    <property type="entry name" value="FAD_PCMH"/>
    <property type="match status" value="1"/>
</dbReference>
<dbReference type="Gene3D" id="3.30.465.10">
    <property type="match status" value="2"/>
</dbReference>
<evidence type="ECO:0000259" key="5">
    <source>
        <dbReference type="PROSITE" id="PS51387"/>
    </source>
</evidence>
<organism evidence="6 7">
    <name type="scientific">Emericellopsis cladophorae</name>
    <dbReference type="NCBI Taxonomy" id="2686198"/>
    <lineage>
        <taxon>Eukaryota</taxon>
        <taxon>Fungi</taxon>
        <taxon>Dikarya</taxon>
        <taxon>Ascomycota</taxon>
        <taxon>Pezizomycotina</taxon>
        <taxon>Sordariomycetes</taxon>
        <taxon>Hypocreomycetidae</taxon>
        <taxon>Hypocreales</taxon>
        <taxon>Bionectriaceae</taxon>
        <taxon>Emericellopsis</taxon>
    </lineage>
</organism>
<dbReference type="OrthoDB" id="407275at2759"/>
<keyword evidence="7" id="KW-1185">Reference proteome</keyword>
<sequence length="415" mass="45030">MDSAQNTVLSFLGTSRPSCKVHTPDSPHYEDLRKTYVNSSARPFAIARPQKAEDVQSLVRACRENGVDFSIRTGGHNCVGRALVDNALTIDMREIDYVKVSEDKKTARVGGGVLLGGLLKALGEHGLVTPSGSVASVGYVGWSTLGGYGPLSSLHGLGVDQIVGAKIVNDKGDIVDAEADLLKGIRGAGPIFGPIVELTIKVYPLDKIFAMDFPGAGKVLSAIPTWASEDHDEGRKWIEKVASLGTCIMNTTDAKTPATYAEDNEKLAPYGVYGRSFTLNVREFTEETSRVLAEYSEQVPSGNCMISVHSLRLPKENEDSVFGAREVHHMVEMVSMGVDPALEAQATTWGQALQNALRERDSGNILDSAYISLLDYDDANVEKIYNKHLDTLVGLKKKYDPENVFHHAAPRLLVQ</sequence>
<evidence type="ECO:0000256" key="1">
    <source>
        <dbReference type="ARBA" id="ARBA00005466"/>
    </source>
</evidence>
<dbReference type="InterPro" id="IPR036318">
    <property type="entry name" value="FAD-bd_PCMH-like_sf"/>
</dbReference>
<gene>
    <name evidence="6" type="ORF">J7T54_005850</name>
</gene>
<dbReference type="InterPro" id="IPR012951">
    <property type="entry name" value="BBE"/>
</dbReference>
<evidence type="ECO:0000313" key="7">
    <source>
        <dbReference type="Proteomes" id="UP001055219"/>
    </source>
</evidence>
<reference evidence="6" key="2">
    <citation type="submission" date="2022-07" db="EMBL/GenBank/DDBJ databases">
        <authorList>
            <person name="Goncalves M.F.M."/>
            <person name="Hilario S."/>
            <person name="Van De Peer Y."/>
            <person name="Esteves A.C."/>
            <person name="Alves A."/>
        </authorList>
    </citation>
    <scope>NUCLEOTIDE SEQUENCE</scope>
    <source>
        <strain evidence="6">MUM 19.33</strain>
    </source>
</reference>
<dbReference type="InterPro" id="IPR016166">
    <property type="entry name" value="FAD-bd_PCMH"/>
</dbReference>
<evidence type="ECO:0000256" key="3">
    <source>
        <dbReference type="ARBA" id="ARBA00022827"/>
    </source>
</evidence>
<dbReference type="EMBL" id="JAGIXG020000060">
    <property type="protein sequence ID" value="KAI6778747.1"/>
    <property type="molecule type" value="Genomic_DNA"/>
</dbReference>
<dbReference type="GeneID" id="75832333"/>
<accession>A0A9Q0BAZ7</accession>
<dbReference type="GO" id="GO:0071949">
    <property type="term" value="F:FAD binding"/>
    <property type="evidence" value="ECO:0007669"/>
    <property type="project" value="InterPro"/>
</dbReference>
<comment type="similarity">
    <text evidence="1">Belongs to the oxygen-dependent FAD-linked oxidoreductase family.</text>
</comment>
<dbReference type="GO" id="GO:0016491">
    <property type="term" value="F:oxidoreductase activity"/>
    <property type="evidence" value="ECO:0007669"/>
    <property type="project" value="UniProtKB-KW"/>
</dbReference>
<dbReference type="Pfam" id="PF08031">
    <property type="entry name" value="BBE"/>
    <property type="match status" value="1"/>
</dbReference>
<dbReference type="Pfam" id="PF01565">
    <property type="entry name" value="FAD_binding_4"/>
    <property type="match status" value="1"/>
</dbReference>
<name>A0A9Q0BAZ7_9HYPO</name>
<dbReference type="AlphaFoldDB" id="A0A9Q0BAZ7"/>
<evidence type="ECO:0000256" key="2">
    <source>
        <dbReference type="ARBA" id="ARBA00022630"/>
    </source>
</evidence>
<dbReference type="PANTHER" id="PTHR42973:SF7">
    <property type="entry name" value="FAD-BINDING PCMH-TYPE DOMAIN-CONTAINING PROTEIN"/>
    <property type="match status" value="1"/>
</dbReference>
<dbReference type="InterPro" id="IPR006094">
    <property type="entry name" value="Oxid_FAD_bind_N"/>
</dbReference>
<evidence type="ECO:0000256" key="4">
    <source>
        <dbReference type="ARBA" id="ARBA00023002"/>
    </source>
</evidence>
<dbReference type="Gene3D" id="3.40.462.20">
    <property type="match status" value="1"/>
</dbReference>
<dbReference type="Proteomes" id="UP001055219">
    <property type="component" value="Unassembled WGS sequence"/>
</dbReference>
<keyword evidence="4" id="KW-0560">Oxidoreductase</keyword>
<keyword evidence="2" id="KW-0285">Flavoprotein</keyword>
<reference evidence="6" key="1">
    <citation type="journal article" date="2021" name="J Fungi (Basel)">
        <title>Genomic and Metabolomic Analyses of the Marine Fungus Emericellopsis cladophorae: Insights into Saltwater Adaptability Mechanisms and Its Biosynthetic Potential.</title>
        <authorList>
            <person name="Goncalves M.F.M."/>
            <person name="Hilario S."/>
            <person name="Van de Peer Y."/>
            <person name="Esteves A.C."/>
            <person name="Alves A."/>
        </authorList>
    </citation>
    <scope>NUCLEOTIDE SEQUENCE</scope>
    <source>
        <strain evidence="6">MUM 19.33</strain>
    </source>
</reference>
<keyword evidence="3" id="KW-0274">FAD</keyword>
<evidence type="ECO:0000313" key="6">
    <source>
        <dbReference type="EMBL" id="KAI6778747.1"/>
    </source>
</evidence>
<proteinExistence type="inferred from homology"/>
<dbReference type="RefSeq" id="XP_051359603.1">
    <property type="nucleotide sequence ID" value="XM_051509378.1"/>
</dbReference>
<dbReference type="InterPro" id="IPR016169">
    <property type="entry name" value="FAD-bd_PCMH_sub2"/>
</dbReference>
<protein>
    <submittedName>
        <fullName evidence="6">6-hydroxy-D-nicotine oxidase</fullName>
    </submittedName>
</protein>
<dbReference type="PANTHER" id="PTHR42973">
    <property type="entry name" value="BINDING OXIDOREDUCTASE, PUTATIVE (AFU_ORTHOLOGUE AFUA_1G17690)-RELATED"/>
    <property type="match status" value="1"/>
</dbReference>
<comment type="caution">
    <text evidence="6">The sequence shown here is derived from an EMBL/GenBank/DDBJ whole genome shotgun (WGS) entry which is preliminary data.</text>
</comment>
<dbReference type="SUPFAM" id="SSF56176">
    <property type="entry name" value="FAD-binding/transporter-associated domain-like"/>
    <property type="match status" value="1"/>
</dbReference>